<comment type="caution">
    <text evidence="2">The sequence shown here is derived from an EMBL/GenBank/DDBJ whole genome shotgun (WGS) entry which is preliminary data.</text>
</comment>
<sequence>MSYYCLGSQNLWRDHKFKWTRFIGLEIWHTSSSSSGHQKIEEQVLQEDNLEAWLNRPPNKQDYDGNQWTRLYQMVIASDDGKKTARSSPGTCLSALLSHSQLQFAFDYAMSYPAGVSALPCQAAGGDEIHTYTLANHPKLALLWKHVIPRALECDDTTFQDEEAALTKLGLTKPSGHTFGIIFVDSKEYENLSKLIHRQWSTNLVSHPMFLALISSLHLNFRIDSIHQRIKTEIRRVEARTGHHCFNSLQQFPAPGDLRELLATMSGFATKLAGTTRKMEFLHEIYRFIHTQTDINYDGHKPDSIEGEECKHCMDMGHQVRLMQHRLAMQHLENDFILARVEVQMNAMFHLTAQQDSVNGIQIANATQATAVVSLQESSFMKILTLMAITFLPGNFVAALFSTSLFGPETAANMITIANKPLFALYWIITIPLTLFIYIVVIVCVFVQNRNTQKKIRHAQDQLANGSQERKTS</sequence>
<feature type="transmembrane region" description="Helical" evidence="1">
    <location>
        <begin position="425"/>
        <end position="447"/>
    </location>
</feature>
<reference evidence="2 3" key="2">
    <citation type="submission" date="2021-10" db="EMBL/GenBank/DDBJ databases">
        <authorList>
            <person name="Piombo E."/>
        </authorList>
    </citation>
    <scope>NUCLEOTIDE SEQUENCE [LARGE SCALE GENOMIC DNA]</scope>
</reference>
<organism evidence="2 3">
    <name type="scientific">Clonostachys solani</name>
    <dbReference type="NCBI Taxonomy" id="160281"/>
    <lineage>
        <taxon>Eukaryota</taxon>
        <taxon>Fungi</taxon>
        <taxon>Dikarya</taxon>
        <taxon>Ascomycota</taxon>
        <taxon>Pezizomycotina</taxon>
        <taxon>Sordariomycetes</taxon>
        <taxon>Hypocreomycetidae</taxon>
        <taxon>Hypocreales</taxon>
        <taxon>Bionectriaceae</taxon>
        <taxon>Clonostachys</taxon>
    </lineage>
</organism>
<evidence type="ECO:0000313" key="3">
    <source>
        <dbReference type="Proteomes" id="UP000775872"/>
    </source>
</evidence>
<keyword evidence="1" id="KW-1133">Transmembrane helix</keyword>
<dbReference type="Proteomes" id="UP000775872">
    <property type="component" value="Unassembled WGS sequence"/>
</dbReference>
<feature type="transmembrane region" description="Helical" evidence="1">
    <location>
        <begin position="383"/>
        <end position="405"/>
    </location>
</feature>
<name>A0A9P0EDY5_9HYPO</name>
<accession>A0A9P0EDY5</accession>
<dbReference type="EMBL" id="CABFOC020000035">
    <property type="protein sequence ID" value="CAH0049776.1"/>
    <property type="molecule type" value="Genomic_DNA"/>
</dbReference>
<evidence type="ECO:0000313" key="2">
    <source>
        <dbReference type="EMBL" id="CAH0049776.1"/>
    </source>
</evidence>
<keyword evidence="3" id="KW-1185">Reference proteome</keyword>
<dbReference type="OrthoDB" id="3642468at2759"/>
<evidence type="ECO:0000256" key="1">
    <source>
        <dbReference type="SAM" id="Phobius"/>
    </source>
</evidence>
<dbReference type="Gene3D" id="1.20.58.340">
    <property type="entry name" value="Magnesium transport protein CorA, transmembrane region"/>
    <property type="match status" value="1"/>
</dbReference>
<gene>
    <name evidence="2" type="ORF">CSOL1703_00001734</name>
</gene>
<proteinExistence type="predicted"/>
<keyword evidence="1" id="KW-0812">Transmembrane</keyword>
<protein>
    <submittedName>
        <fullName evidence="2">Uncharacterized protein</fullName>
    </submittedName>
</protein>
<keyword evidence="1" id="KW-0472">Membrane</keyword>
<reference evidence="3" key="1">
    <citation type="submission" date="2019-06" db="EMBL/GenBank/DDBJ databases">
        <authorList>
            <person name="Broberg M."/>
        </authorList>
    </citation>
    <scope>NUCLEOTIDE SEQUENCE [LARGE SCALE GENOMIC DNA]</scope>
</reference>
<dbReference type="AlphaFoldDB" id="A0A9P0EDY5"/>